<feature type="compositionally biased region" description="Basic residues" evidence="1">
    <location>
        <begin position="35"/>
        <end position="44"/>
    </location>
</feature>
<name>A0A0E0Q180_ORYRU</name>
<dbReference type="AlphaFoldDB" id="A0A0E0Q180"/>
<dbReference type="HOGENOM" id="CLU_2562403_0_0_1"/>
<dbReference type="Proteomes" id="UP000008022">
    <property type="component" value="Unassembled WGS sequence"/>
</dbReference>
<protein>
    <submittedName>
        <fullName evidence="2">Uncharacterized protein</fullName>
    </submittedName>
</protein>
<dbReference type="Gramene" id="ORUFI06G25480.2">
    <property type="protein sequence ID" value="ORUFI06G25480.2"/>
    <property type="gene ID" value="ORUFI06G25480"/>
</dbReference>
<reference evidence="2" key="2">
    <citation type="submission" date="2015-06" db="UniProtKB">
        <authorList>
            <consortium name="EnsemblPlants"/>
        </authorList>
    </citation>
    <scope>IDENTIFICATION</scope>
</reference>
<proteinExistence type="predicted"/>
<evidence type="ECO:0000313" key="3">
    <source>
        <dbReference type="Proteomes" id="UP000008022"/>
    </source>
</evidence>
<accession>A0A0E0Q180</accession>
<feature type="region of interest" description="Disordered" evidence="1">
    <location>
        <begin position="25"/>
        <end position="61"/>
    </location>
</feature>
<organism evidence="2 3">
    <name type="scientific">Oryza rufipogon</name>
    <name type="common">Brownbeard rice</name>
    <name type="synonym">Asian wild rice</name>
    <dbReference type="NCBI Taxonomy" id="4529"/>
    <lineage>
        <taxon>Eukaryota</taxon>
        <taxon>Viridiplantae</taxon>
        <taxon>Streptophyta</taxon>
        <taxon>Embryophyta</taxon>
        <taxon>Tracheophyta</taxon>
        <taxon>Spermatophyta</taxon>
        <taxon>Magnoliopsida</taxon>
        <taxon>Liliopsida</taxon>
        <taxon>Poales</taxon>
        <taxon>Poaceae</taxon>
        <taxon>BOP clade</taxon>
        <taxon>Oryzoideae</taxon>
        <taxon>Oryzeae</taxon>
        <taxon>Oryzinae</taxon>
        <taxon>Oryza</taxon>
    </lineage>
</organism>
<dbReference type="EnsemblPlants" id="ORUFI06G25480.2">
    <property type="protein sequence ID" value="ORUFI06G25480.2"/>
    <property type="gene ID" value="ORUFI06G25480"/>
</dbReference>
<reference evidence="3" key="1">
    <citation type="submission" date="2013-06" db="EMBL/GenBank/DDBJ databases">
        <authorList>
            <person name="Zhao Q."/>
        </authorList>
    </citation>
    <scope>NUCLEOTIDE SEQUENCE</scope>
    <source>
        <strain evidence="3">cv. W1943</strain>
    </source>
</reference>
<evidence type="ECO:0000256" key="1">
    <source>
        <dbReference type="SAM" id="MobiDB-lite"/>
    </source>
</evidence>
<sequence length="82" mass="8889">MPSPRVGTTVVAVTASSALMLPLRRTGSPALSSPRFHRRRRRKLPGATTAASLPRPMWPSAGRIRLPGGRIRALQSNIMDSM</sequence>
<keyword evidence="3" id="KW-1185">Reference proteome</keyword>
<evidence type="ECO:0000313" key="2">
    <source>
        <dbReference type="EnsemblPlants" id="ORUFI06G25480.2"/>
    </source>
</evidence>